<reference evidence="4" key="2">
    <citation type="submission" date="2021-01" db="EMBL/GenBank/DDBJ databases">
        <authorList>
            <person name="Schikora-Tamarit M.A."/>
        </authorList>
    </citation>
    <scope>NUCLEOTIDE SEQUENCE</scope>
    <source>
        <strain evidence="4">CBS6075</strain>
    </source>
</reference>
<dbReference type="AlphaFoldDB" id="A0A9P8P7Y6"/>
<evidence type="ECO:0000259" key="3">
    <source>
        <dbReference type="Pfam" id="PF10297"/>
    </source>
</evidence>
<proteinExistence type="predicted"/>
<dbReference type="OrthoDB" id="5374328at2759"/>
<dbReference type="Pfam" id="PF10297">
    <property type="entry name" value="Hap4_Hap_bind"/>
    <property type="match status" value="1"/>
</dbReference>
<dbReference type="EMBL" id="JAEUBE010000199">
    <property type="protein sequence ID" value="KAH3666885.1"/>
    <property type="molecule type" value="Genomic_DNA"/>
</dbReference>
<comment type="caution">
    <text evidence="4">The sequence shown here is derived from an EMBL/GenBank/DDBJ whole genome shotgun (WGS) entry which is preliminary data.</text>
</comment>
<feature type="domain" description="Hap4 transcription factor heteromerisation" evidence="3">
    <location>
        <begin position="43"/>
        <end position="59"/>
    </location>
</feature>
<gene>
    <name evidence="4" type="ORF">OGAPHI_003335</name>
</gene>
<evidence type="ECO:0000313" key="4">
    <source>
        <dbReference type="EMBL" id="KAH3666885.1"/>
    </source>
</evidence>
<evidence type="ECO:0000313" key="5">
    <source>
        <dbReference type="Proteomes" id="UP000769157"/>
    </source>
</evidence>
<keyword evidence="1" id="KW-0539">Nucleus</keyword>
<feature type="region of interest" description="Disordered" evidence="2">
    <location>
        <begin position="1"/>
        <end position="93"/>
    </location>
</feature>
<sequence length="342" mass="37524">MSPPGTNDVALIDTSISTPLSSGGPSPGASPDPVEQGPIKIKTSRKWVLPPRPKPGRKPSQAVNTGTQPTKEIKEPKKKSKPTPTPQDLEASIVNNPLKQQILKINEENYYLKLEVIKLVADLKNLKNEIRENHNKPESENRASPACPRKRSHDDDINELIVSLIDLNHSQQVQQQSPAPPAQQVPAATATATKPIAIKSEDMQKFIKLEKFEDPAMDFSSPALSDDDHLEHHSDHLVDLTPTPTISLTKTNETMDSLSGSTLVSQSPKGFKLAELPSSPGKDSAFSIFKSNTADSMISPAPTDLGPHLDSKNDLHFHDYYEFDSLHDVELEFESFINGELS</sequence>
<accession>A0A9P8P7Y6</accession>
<evidence type="ECO:0000256" key="1">
    <source>
        <dbReference type="ARBA" id="ARBA00023242"/>
    </source>
</evidence>
<feature type="region of interest" description="Disordered" evidence="2">
    <location>
        <begin position="131"/>
        <end position="153"/>
    </location>
</feature>
<keyword evidence="5" id="KW-1185">Reference proteome</keyword>
<reference evidence="4" key="1">
    <citation type="journal article" date="2021" name="Open Biol.">
        <title>Shared evolutionary footprints suggest mitochondrial oxidative damage underlies multiple complex I losses in fungi.</title>
        <authorList>
            <person name="Schikora-Tamarit M.A."/>
            <person name="Marcet-Houben M."/>
            <person name="Nosek J."/>
            <person name="Gabaldon T."/>
        </authorList>
    </citation>
    <scope>NUCLEOTIDE SEQUENCE</scope>
    <source>
        <strain evidence="4">CBS6075</strain>
    </source>
</reference>
<protein>
    <recommendedName>
        <fullName evidence="3">Hap4 transcription factor heteromerisation domain-containing protein</fullName>
    </recommendedName>
</protein>
<dbReference type="RefSeq" id="XP_046061841.1">
    <property type="nucleotide sequence ID" value="XM_046204301.1"/>
</dbReference>
<name>A0A9P8P7Y6_9ASCO</name>
<dbReference type="GO" id="GO:0005634">
    <property type="term" value="C:nucleus"/>
    <property type="evidence" value="ECO:0007669"/>
    <property type="project" value="InterPro"/>
</dbReference>
<dbReference type="GeneID" id="70235302"/>
<feature type="compositionally biased region" description="Low complexity" evidence="2">
    <location>
        <begin position="15"/>
        <end position="33"/>
    </location>
</feature>
<dbReference type="Proteomes" id="UP000769157">
    <property type="component" value="Unassembled WGS sequence"/>
</dbReference>
<evidence type="ECO:0000256" key="2">
    <source>
        <dbReference type="SAM" id="MobiDB-lite"/>
    </source>
</evidence>
<dbReference type="GO" id="GO:0006355">
    <property type="term" value="P:regulation of DNA-templated transcription"/>
    <property type="evidence" value="ECO:0007669"/>
    <property type="project" value="InterPro"/>
</dbReference>
<organism evidence="4 5">
    <name type="scientific">Ogataea philodendri</name>
    <dbReference type="NCBI Taxonomy" id="1378263"/>
    <lineage>
        <taxon>Eukaryota</taxon>
        <taxon>Fungi</taxon>
        <taxon>Dikarya</taxon>
        <taxon>Ascomycota</taxon>
        <taxon>Saccharomycotina</taxon>
        <taxon>Pichiomycetes</taxon>
        <taxon>Pichiales</taxon>
        <taxon>Pichiaceae</taxon>
        <taxon>Ogataea</taxon>
    </lineage>
</organism>
<dbReference type="InterPro" id="IPR018287">
    <property type="entry name" value="Hap4_TF_heteromerisation"/>
</dbReference>
<feature type="compositionally biased region" description="Basic and acidic residues" evidence="2">
    <location>
        <begin position="131"/>
        <end position="141"/>
    </location>
</feature>